<dbReference type="CDD" id="cd07041">
    <property type="entry name" value="STAS_RsbR_RsbS_like"/>
    <property type="match status" value="1"/>
</dbReference>
<comment type="caution">
    <text evidence="3">The sequence shown here is derived from an EMBL/GenBank/DDBJ whole genome shotgun (WGS) entry which is preliminary data.</text>
</comment>
<dbReference type="PANTHER" id="PTHR33745:SF3">
    <property type="entry name" value="RSBT CO-ANTAGONIST PROTEIN RSBRC"/>
    <property type="match status" value="1"/>
</dbReference>
<sequence length="315" mass="34491">MSTSDDLTQLRRRIEELERSEARYRGIFESSPISLWEEDWSAVRRHLDRIIASGVTDLDTHLRSHVDDVFTGIALVKILDVNKATLELCRASSKEQILAGLSVIFDEPAVATFRRELVALGSGATSFEEETFISTLDGERRTVTLRLAMSAGSEQTWERCFVSLLDITDRKHAEEALRQSKEETIRAQMTMLAQLSTPVIPISDDVIVMPLIGALDRARMQQATGALLDELQRRSARVAILDITGVPGMDAEATHGVLQAAGAVRLLGAKVVLTGIRPEVARCLVDLGSDLPDIVTRGTLQAGIAYAMQGGAGRR</sequence>
<organism evidence="3 4">
    <name type="scientific">Sorangium cellulosum</name>
    <name type="common">Polyangium cellulosum</name>
    <dbReference type="NCBI Taxonomy" id="56"/>
    <lineage>
        <taxon>Bacteria</taxon>
        <taxon>Pseudomonadati</taxon>
        <taxon>Myxococcota</taxon>
        <taxon>Polyangia</taxon>
        <taxon>Polyangiales</taxon>
        <taxon>Polyangiaceae</taxon>
        <taxon>Sorangium</taxon>
    </lineage>
</organism>
<accession>A0A150PMG8</accession>
<dbReference type="InterPro" id="IPR035965">
    <property type="entry name" value="PAS-like_dom_sf"/>
</dbReference>
<dbReference type="Proteomes" id="UP000075604">
    <property type="component" value="Unassembled WGS sequence"/>
</dbReference>
<dbReference type="Gene3D" id="3.30.450.20">
    <property type="entry name" value="PAS domain"/>
    <property type="match status" value="1"/>
</dbReference>
<feature type="domain" description="STAS" evidence="2">
    <location>
        <begin position="196"/>
        <end position="307"/>
    </location>
</feature>
<protein>
    <recommendedName>
        <fullName evidence="2">STAS domain-containing protein</fullName>
    </recommendedName>
</protein>
<keyword evidence="1" id="KW-0597">Phosphoprotein</keyword>
<dbReference type="Pfam" id="PF01740">
    <property type="entry name" value="STAS"/>
    <property type="match status" value="1"/>
</dbReference>
<dbReference type="SUPFAM" id="SSF52091">
    <property type="entry name" value="SpoIIaa-like"/>
    <property type="match status" value="1"/>
</dbReference>
<dbReference type="PROSITE" id="PS50801">
    <property type="entry name" value="STAS"/>
    <property type="match status" value="1"/>
</dbReference>
<dbReference type="EMBL" id="JELX01001994">
    <property type="protein sequence ID" value="KYF56884.1"/>
    <property type="molecule type" value="Genomic_DNA"/>
</dbReference>
<dbReference type="Gene3D" id="3.30.750.24">
    <property type="entry name" value="STAS domain"/>
    <property type="match status" value="1"/>
</dbReference>
<dbReference type="InterPro" id="IPR051932">
    <property type="entry name" value="Bact_StressResp_Reg"/>
</dbReference>
<evidence type="ECO:0000313" key="4">
    <source>
        <dbReference type="Proteomes" id="UP000075604"/>
    </source>
</evidence>
<dbReference type="InterPro" id="IPR036513">
    <property type="entry name" value="STAS_dom_sf"/>
</dbReference>
<name>A0A150PMG8_SORCE</name>
<evidence type="ECO:0000313" key="3">
    <source>
        <dbReference type="EMBL" id="KYF56884.1"/>
    </source>
</evidence>
<evidence type="ECO:0000256" key="1">
    <source>
        <dbReference type="ARBA" id="ARBA00022553"/>
    </source>
</evidence>
<dbReference type="PANTHER" id="PTHR33745">
    <property type="entry name" value="RSBT ANTAGONIST PROTEIN RSBS-RELATED"/>
    <property type="match status" value="1"/>
</dbReference>
<reference evidence="3 4" key="1">
    <citation type="submission" date="2014-02" db="EMBL/GenBank/DDBJ databases">
        <title>The small core and large imbalanced accessory genome model reveals a collaborative survival strategy of Sorangium cellulosum strains in nature.</title>
        <authorList>
            <person name="Han K."/>
            <person name="Peng R."/>
            <person name="Blom J."/>
            <person name="Li Y.-Z."/>
        </authorList>
    </citation>
    <scope>NUCLEOTIDE SEQUENCE [LARGE SCALE GENOMIC DNA]</scope>
    <source>
        <strain evidence="3 4">So0157-18</strain>
    </source>
</reference>
<dbReference type="InterPro" id="IPR002645">
    <property type="entry name" value="STAS_dom"/>
</dbReference>
<dbReference type="AlphaFoldDB" id="A0A150PMG8"/>
<proteinExistence type="predicted"/>
<dbReference type="Gene3D" id="6.10.250.490">
    <property type="match status" value="1"/>
</dbReference>
<evidence type="ECO:0000259" key="2">
    <source>
        <dbReference type="PROSITE" id="PS50801"/>
    </source>
</evidence>
<dbReference type="SUPFAM" id="SSF55785">
    <property type="entry name" value="PYP-like sensor domain (PAS domain)"/>
    <property type="match status" value="1"/>
</dbReference>
<gene>
    <name evidence="3" type="ORF">BE04_39240</name>
</gene>